<dbReference type="RefSeq" id="WP_255199808.1">
    <property type="nucleotide sequence ID" value="NZ_JAKNAX010000104.1"/>
</dbReference>
<evidence type="ECO:0000313" key="2">
    <source>
        <dbReference type="Proteomes" id="UP001140978"/>
    </source>
</evidence>
<dbReference type="Proteomes" id="UP001140978">
    <property type="component" value="Unassembled WGS sequence"/>
</dbReference>
<gene>
    <name evidence="1" type="ORF">L9X51_18180</name>
</gene>
<dbReference type="AlphaFoldDB" id="A0A9X4FAZ9"/>
<name>A0A9X4FAZ9_9VIBR</name>
<organism evidence="1 2">
    <name type="scientific">Vibrio aestuarianus</name>
    <dbReference type="NCBI Taxonomy" id="28171"/>
    <lineage>
        <taxon>Bacteria</taxon>
        <taxon>Pseudomonadati</taxon>
        <taxon>Pseudomonadota</taxon>
        <taxon>Gammaproteobacteria</taxon>
        <taxon>Vibrionales</taxon>
        <taxon>Vibrionaceae</taxon>
        <taxon>Vibrio</taxon>
    </lineage>
</organism>
<sequence>MLATLKMLVSEELKDNYHALDVLYSVLTKVDKALKVGEKKIPVEKNVKTDRYGNDMANIFIGENGEYGVLHMPFPKFSTKRYESYIKDIASLDLQLYEAITEFYKELRYCEKIRCEVIEYLERDNNHIYWAFDHRVNLMFERKSEYESLCQNLHALLAGKHMKIERSEVVEIEI</sequence>
<proteinExistence type="predicted"/>
<accession>A0A9X4FAZ9</accession>
<protein>
    <submittedName>
        <fullName evidence="1">Uncharacterized protein</fullName>
    </submittedName>
</protein>
<comment type="caution">
    <text evidence="1">The sequence shown here is derived from an EMBL/GenBank/DDBJ whole genome shotgun (WGS) entry which is preliminary data.</text>
</comment>
<dbReference type="EMBL" id="JAKNAX010000104">
    <property type="protein sequence ID" value="MDE1348303.1"/>
    <property type="molecule type" value="Genomic_DNA"/>
</dbReference>
<evidence type="ECO:0000313" key="1">
    <source>
        <dbReference type="EMBL" id="MDE1348303.1"/>
    </source>
</evidence>
<reference evidence="1" key="1">
    <citation type="submission" date="2022-02" db="EMBL/GenBank/DDBJ databases">
        <title>Emergence and expansion in Europe of a Vibrio aestuarianus clonal complex pathogenic for oysters.</title>
        <authorList>
            <person name="Mesnil A."/>
            <person name="Travers M.-A."/>
        </authorList>
    </citation>
    <scope>NUCLEOTIDE SEQUENCE</scope>
    <source>
        <strain evidence="1">19_064_15T1</strain>
    </source>
</reference>